<proteinExistence type="predicted"/>
<feature type="non-terminal residue" evidence="2">
    <location>
        <position position="48"/>
    </location>
</feature>
<evidence type="ECO:0000313" key="2">
    <source>
        <dbReference type="EMBL" id="CAA9520788.1"/>
    </source>
</evidence>
<feature type="compositionally biased region" description="Low complexity" evidence="1">
    <location>
        <begin position="26"/>
        <end position="48"/>
    </location>
</feature>
<feature type="compositionally biased region" description="Basic residues" evidence="1">
    <location>
        <begin position="14"/>
        <end position="25"/>
    </location>
</feature>
<reference evidence="2" key="1">
    <citation type="submission" date="2020-02" db="EMBL/GenBank/DDBJ databases">
        <authorList>
            <person name="Meier V. D."/>
        </authorList>
    </citation>
    <scope>NUCLEOTIDE SEQUENCE</scope>
    <source>
        <strain evidence="2">AVDCRST_MAG85</strain>
    </source>
</reference>
<protein>
    <submittedName>
        <fullName evidence="2">Uncharacterized protein</fullName>
    </submittedName>
</protein>
<feature type="compositionally biased region" description="Low complexity" evidence="1">
    <location>
        <begin position="1"/>
        <end position="13"/>
    </location>
</feature>
<dbReference type="EMBL" id="CADCVT010000317">
    <property type="protein sequence ID" value="CAA9520788.1"/>
    <property type="molecule type" value="Genomic_DNA"/>
</dbReference>
<accession>A0A6J4TE43</accession>
<sequence length="48" mass="5087">VRPARPGLPARAALRGRSRRDRGRPRAGPAGLAVGRAPRAAGVGRHRR</sequence>
<organism evidence="2">
    <name type="scientific">uncultured Solirubrobacteraceae bacterium</name>
    <dbReference type="NCBI Taxonomy" id="1162706"/>
    <lineage>
        <taxon>Bacteria</taxon>
        <taxon>Bacillati</taxon>
        <taxon>Actinomycetota</taxon>
        <taxon>Thermoleophilia</taxon>
        <taxon>Solirubrobacterales</taxon>
        <taxon>Solirubrobacteraceae</taxon>
        <taxon>environmental samples</taxon>
    </lineage>
</organism>
<name>A0A6J4TE43_9ACTN</name>
<dbReference type="AlphaFoldDB" id="A0A6J4TE43"/>
<gene>
    <name evidence="2" type="ORF">AVDCRST_MAG85-2883</name>
</gene>
<evidence type="ECO:0000256" key="1">
    <source>
        <dbReference type="SAM" id="MobiDB-lite"/>
    </source>
</evidence>
<feature type="non-terminal residue" evidence="2">
    <location>
        <position position="1"/>
    </location>
</feature>
<feature type="region of interest" description="Disordered" evidence="1">
    <location>
        <begin position="1"/>
        <end position="48"/>
    </location>
</feature>